<dbReference type="EMBL" id="FNUZ01000004">
    <property type="protein sequence ID" value="SEG42475.1"/>
    <property type="molecule type" value="Genomic_DNA"/>
</dbReference>
<dbReference type="InterPro" id="IPR035996">
    <property type="entry name" value="4pyrrol_Methylase_sf"/>
</dbReference>
<dbReference type="InterPro" id="IPR029063">
    <property type="entry name" value="SAM-dependent_MTases_sf"/>
</dbReference>
<dbReference type="NCBIfam" id="TIGR02467">
    <property type="entry name" value="CbiE"/>
    <property type="match status" value="1"/>
</dbReference>
<dbReference type="RefSeq" id="WP_103911099.1">
    <property type="nucleotide sequence ID" value="NZ_FNUZ01000004.1"/>
</dbReference>
<gene>
    <name evidence="7" type="ORF">SAMN04488045_2778</name>
</gene>
<dbReference type="SUPFAM" id="SSF53335">
    <property type="entry name" value="S-adenosyl-L-methionine-dependent methyltransferases"/>
    <property type="match status" value="1"/>
</dbReference>
<dbReference type="Gene3D" id="3.40.1010.10">
    <property type="entry name" value="Cobalt-precorrin-4 Transmethylase, Domain 1"/>
    <property type="match status" value="1"/>
</dbReference>
<dbReference type="Gene3D" id="3.40.50.150">
    <property type="entry name" value="Vaccinia Virus protein VP39"/>
    <property type="match status" value="1"/>
</dbReference>
<keyword evidence="3 7" id="KW-0489">Methyltransferase</keyword>
<dbReference type="CDD" id="cd11644">
    <property type="entry name" value="Precorrin-6Y-MT"/>
    <property type="match status" value="1"/>
</dbReference>
<dbReference type="PANTHER" id="PTHR43182:SF1">
    <property type="entry name" value="COBALT-PRECORRIN-7 C(5)-METHYLTRANSFERASE"/>
    <property type="match status" value="1"/>
</dbReference>
<evidence type="ECO:0000256" key="3">
    <source>
        <dbReference type="ARBA" id="ARBA00022603"/>
    </source>
</evidence>
<keyword evidence="2" id="KW-0169">Cobalamin biosynthesis</keyword>
<keyword evidence="4 7" id="KW-0808">Transferase</keyword>
<dbReference type="OrthoDB" id="9787825at2"/>
<evidence type="ECO:0000259" key="6">
    <source>
        <dbReference type="Pfam" id="PF00590"/>
    </source>
</evidence>
<dbReference type="InterPro" id="IPR014008">
    <property type="entry name" value="Cbl_synth_MTase_CbiT"/>
</dbReference>
<evidence type="ECO:0000256" key="4">
    <source>
        <dbReference type="ARBA" id="ARBA00022679"/>
    </source>
</evidence>
<dbReference type="PANTHER" id="PTHR43182">
    <property type="entry name" value="COBALT-PRECORRIN-6B C(15)-METHYLTRANSFERASE (DECARBOXYLATING)"/>
    <property type="match status" value="1"/>
</dbReference>
<proteinExistence type="predicted"/>
<dbReference type="GO" id="GO:0009236">
    <property type="term" value="P:cobalamin biosynthetic process"/>
    <property type="evidence" value="ECO:0007669"/>
    <property type="project" value="UniProtKB-UniPathway"/>
</dbReference>
<organism evidence="7 8">
    <name type="scientific">Thalassococcus halodurans</name>
    <dbReference type="NCBI Taxonomy" id="373675"/>
    <lineage>
        <taxon>Bacteria</taxon>
        <taxon>Pseudomonadati</taxon>
        <taxon>Pseudomonadota</taxon>
        <taxon>Alphaproteobacteria</taxon>
        <taxon>Rhodobacterales</taxon>
        <taxon>Roseobacteraceae</taxon>
        <taxon>Thalassococcus</taxon>
    </lineage>
</organism>
<evidence type="ECO:0000256" key="5">
    <source>
        <dbReference type="ARBA" id="ARBA00022691"/>
    </source>
</evidence>
<evidence type="ECO:0000256" key="1">
    <source>
        <dbReference type="ARBA" id="ARBA00004953"/>
    </source>
</evidence>
<dbReference type="SUPFAM" id="SSF53790">
    <property type="entry name" value="Tetrapyrrole methylase"/>
    <property type="match status" value="1"/>
</dbReference>
<dbReference type="InterPro" id="IPR006365">
    <property type="entry name" value="Cbl_synth_CobL"/>
</dbReference>
<dbReference type="Pfam" id="PF00590">
    <property type="entry name" value="TP_methylase"/>
    <property type="match status" value="1"/>
</dbReference>
<dbReference type="NCBIfam" id="TIGR02469">
    <property type="entry name" value="CbiT"/>
    <property type="match status" value="1"/>
</dbReference>
<dbReference type="AlphaFoldDB" id="A0A1H6A347"/>
<dbReference type="InterPro" id="IPR012818">
    <property type="entry name" value="CbiE"/>
</dbReference>
<dbReference type="InterPro" id="IPR000878">
    <property type="entry name" value="4pyrrol_Mease"/>
</dbReference>
<dbReference type="GO" id="GO:0032259">
    <property type="term" value="P:methylation"/>
    <property type="evidence" value="ECO:0007669"/>
    <property type="project" value="UniProtKB-KW"/>
</dbReference>
<sequence>MADTPWLTVIGLGEDGPDGLCKASRDVLESAECIMGAARHLSLLPDVGTERIEWPVPYSDGVDLLMKRRGKPTVVLASGDPFWFGAGSVLAKQLDRSEWRAFSGQSVFSLAAARLGWPLEKTLCLGLHATPLTALRPHLTTGRRIIATLRDGDAVAALGTYLTDAGFGDTPCTVLEALNGPREQTTEAVARDLGNGSFAHPVCIALEIKGDGAVMPLASGRADDWFDSDGQITKQPIRALTLSALAPRPFEHLWDIGGGSGSIGIEWLLTDPTLNATAIEPRADRAVRIRDNADRLGVGRLTVVEGKAPDALRDLTPPDVVFVGGGLSQELITFLETLPKGTRIVANAVTLESEALLTQTHARLGGSLMRIEIANAVPIGPKRGWRASYPITQWSVQL</sequence>
<dbReference type="UniPathway" id="UPA00148"/>
<evidence type="ECO:0000313" key="8">
    <source>
        <dbReference type="Proteomes" id="UP000236752"/>
    </source>
</evidence>
<dbReference type="InterPro" id="IPR050714">
    <property type="entry name" value="Cobalamin_biosynth_MTase"/>
</dbReference>
<keyword evidence="8" id="KW-1185">Reference proteome</keyword>
<keyword evidence="5" id="KW-0949">S-adenosyl-L-methionine</keyword>
<dbReference type="PIRSF" id="PIRSF036428">
    <property type="entry name" value="CobL"/>
    <property type="match status" value="1"/>
</dbReference>
<comment type="pathway">
    <text evidence="1">Cofactor biosynthesis; adenosylcobalamin biosynthesis.</text>
</comment>
<protein>
    <submittedName>
        <fullName evidence="7">Precorrin-6Y C5,15-methyltransferase (Decarboxylating)</fullName>
    </submittedName>
</protein>
<dbReference type="InterPro" id="IPR014777">
    <property type="entry name" value="4pyrrole_Mease_sub1"/>
</dbReference>
<dbReference type="Proteomes" id="UP000236752">
    <property type="component" value="Unassembled WGS sequence"/>
</dbReference>
<evidence type="ECO:0000313" key="7">
    <source>
        <dbReference type="EMBL" id="SEG42475.1"/>
    </source>
</evidence>
<dbReference type="GO" id="GO:0008276">
    <property type="term" value="F:protein methyltransferase activity"/>
    <property type="evidence" value="ECO:0007669"/>
    <property type="project" value="InterPro"/>
</dbReference>
<accession>A0A1H6A347</accession>
<evidence type="ECO:0000256" key="2">
    <source>
        <dbReference type="ARBA" id="ARBA00022573"/>
    </source>
</evidence>
<reference evidence="7 8" key="1">
    <citation type="submission" date="2016-10" db="EMBL/GenBank/DDBJ databases">
        <authorList>
            <person name="de Groot N.N."/>
        </authorList>
    </citation>
    <scope>NUCLEOTIDE SEQUENCE [LARGE SCALE GENOMIC DNA]</scope>
    <source>
        <strain evidence="7 8">DSM 26915</strain>
    </source>
</reference>
<feature type="domain" description="Tetrapyrrole methylase" evidence="6">
    <location>
        <begin position="7"/>
        <end position="193"/>
    </location>
</feature>
<name>A0A1H6A347_9RHOB</name>